<dbReference type="SUPFAM" id="SSF56219">
    <property type="entry name" value="DNase I-like"/>
    <property type="match status" value="1"/>
</dbReference>
<dbReference type="AlphaFoldDB" id="A0A3B1JJZ7"/>
<reference evidence="2" key="1">
    <citation type="submission" date="2013-03" db="EMBL/GenBank/DDBJ databases">
        <authorList>
            <person name="Jeffery W."/>
            <person name="Warren W."/>
            <person name="Wilson R.K."/>
        </authorList>
    </citation>
    <scope>NUCLEOTIDE SEQUENCE</scope>
    <source>
        <strain evidence="2">female</strain>
    </source>
</reference>
<dbReference type="GeneTree" id="ENSGT01140000282669"/>
<name>A0A3B1JJZ7_ASTMX</name>
<dbReference type="InterPro" id="IPR036691">
    <property type="entry name" value="Endo/exonu/phosph_ase_sf"/>
</dbReference>
<dbReference type="Ensembl" id="ENSAMXT00000034946.1">
    <property type="protein sequence ID" value="ENSAMXP00000042036.1"/>
    <property type="gene ID" value="ENSAMXG00000037652.1"/>
</dbReference>
<reference evidence="2" key="2">
    <citation type="journal article" date="2014" name="Nat. Commun.">
        <title>The cavefish genome reveals candidate genes for eye loss.</title>
        <authorList>
            <person name="McGaugh S.E."/>
            <person name="Gross J.B."/>
            <person name="Aken B."/>
            <person name="Blin M."/>
            <person name="Borowsky R."/>
            <person name="Chalopin D."/>
            <person name="Hinaux H."/>
            <person name="Jeffery W.R."/>
            <person name="Keene A."/>
            <person name="Ma L."/>
            <person name="Minx P."/>
            <person name="Murphy D."/>
            <person name="O'Quin K.E."/>
            <person name="Retaux S."/>
            <person name="Rohner N."/>
            <person name="Searle S.M."/>
            <person name="Stahl B.A."/>
            <person name="Tabin C."/>
            <person name="Volff J.N."/>
            <person name="Yoshizawa M."/>
            <person name="Warren W.C."/>
        </authorList>
    </citation>
    <scope>NUCLEOTIDE SEQUENCE [LARGE SCALE GENOMIC DNA]</scope>
    <source>
        <strain evidence="2">female</strain>
    </source>
</reference>
<accession>A0A3B1JJZ7</accession>
<keyword evidence="2" id="KW-1185">Reference proteome</keyword>
<dbReference type="Proteomes" id="UP000018467">
    <property type="component" value="Unassembled WGS sequence"/>
</dbReference>
<reference evidence="1" key="4">
    <citation type="submission" date="2025-09" db="UniProtKB">
        <authorList>
            <consortium name="Ensembl"/>
        </authorList>
    </citation>
    <scope>IDENTIFICATION</scope>
</reference>
<evidence type="ECO:0008006" key="3">
    <source>
        <dbReference type="Google" id="ProtNLM"/>
    </source>
</evidence>
<sequence length="85" mass="9784">MNSLHIVSWNVNSLNGQIKRTDCLDHLHRQRVDIALIQESHLRKTDTGRFSNKHYYVAAAASLDTKARGLQPLIEHIRNIRDPSQ</sequence>
<proteinExistence type="predicted"/>
<dbReference type="Gene3D" id="3.60.10.10">
    <property type="entry name" value="Endonuclease/exonuclease/phosphatase"/>
    <property type="match status" value="1"/>
</dbReference>
<protein>
    <recommendedName>
        <fullName evidence="3">Endonuclease/exonuclease/phosphatase domain-containing protein</fullName>
    </recommendedName>
</protein>
<evidence type="ECO:0000313" key="1">
    <source>
        <dbReference type="Ensembl" id="ENSAMXP00000042036.1"/>
    </source>
</evidence>
<reference evidence="1" key="3">
    <citation type="submission" date="2025-08" db="UniProtKB">
        <authorList>
            <consortium name="Ensembl"/>
        </authorList>
    </citation>
    <scope>IDENTIFICATION</scope>
</reference>
<dbReference type="STRING" id="7994.ENSAMXP00000042036"/>
<evidence type="ECO:0000313" key="2">
    <source>
        <dbReference type="Proteomes" id="UP000018467"/>
    </source>
</evidence>
<dbReference type="InParanoid" id="A0A3B1JJZ7"/>
<organism evidence="1 2">
    <name type="scientific">Astyanax mexicanus</name>
    <name type="common">Blind cave fish</name>
    <name type="synonym">Astyanax fasciatus mexicanus</name>
    <dbReference type="NCBI Taxonomy" id="7994"/>
    <lineage>
        <taxon>Eukaryota</taxon>
        <taxon>Metazoa</taxon>
        <taxon>Chordata</taxon>
        <taxon>Craniata</taxon>
        <taxon>Vertebrata</taxon>
        <taxon>Euteleostomi</taxon>
        <taxon>Actinopterygii</taxon>
        <taxon>Neopterygii</taxon>
        <taxon>Teleostei</taxon>
        <taxon>Ostariophysi</taxon>
        <taxon>Characiformes</taxon>
        <taxon>Characoidei</taxon>
        <taxon>Acestrorhamphidae</taxon>
        <taxon>Acestrorhamphinae</taxon>
        <taxon>Astyanax</taxon>
    </lineage>
</organism>